<evidence type="ECO:0000313" key="1">
    <source>
        <dbReference type="EMBL" id="ACU46851.1"/>
    </source>
</evidence>
<dbReference type="GeneID" id="26622354"/>
<organism evidence="1 2">
    <name type="scientific">Lactococcus phage CB13</name>
    <dbReference type="NCBI Taxonomy" id="2898541"/>
    <lineage>
        <taxon>Viruses</taxon>
        <taxon>Duplodnaviria</taxon>
        <taxon>Heunggongvirae</taxon>
        <taxon>Uroviricota</taxon>
        <taxon>Caudoviricetes</taxon>
        <taxon>Skunavirus</taxon>
        <taxon>Skunavirus CB13</taxon>
    </lineage>
</organism>
<dbReference type="OrthoDB" id="23284at10239"/>
<protein>
    <submittedName>
        <fullName evidence="1">Uncharacterized protein</fullName>
    </submittedName>
</protein>
<keyword evidence="2" id="KW-1185">Reference proteome</keyword>
<dbReference type="Proteomes" id="UP000000944">
    <property type="component" value="Segment"/>
</dbReference>
<dbReference type="KEGG" id="vg:26622354"/>
<proteinExistence type="predicted"/>
<dbReference type="RefSeq" id="YP_003127325.1">
    <property type="nucleotide sequence ID" value="NC_013155.1"/>
</dbReference>
<accession>C7T225</accession>
<evidence type="ECO:0000313" key="2">
    <source>
        <dbReference type="Proteomes" id="UP000000944"/>
    </source>
</evidence>
<name>C7T225_9CAUD</name>
<dbReference type="EMBL" id="FJ848882">
    <property type="protein sequence ID" value="ACU46851.1"/>
    <property type="molecule type" value="Genomic_DNA"/>
</dbReference>
<sequence length="62" mass="7215">MTKEKALEKIEIIYKLNGDFDHAMEYITGLYGLTPDFWKENFDFISSKMIAKYPNLCYGGIV</sequence>
<reference evidence="1 2" key="1">
    <citation type="journal article" date="2009" name="Appl. Environ. Microbiol.">
        <title>Evolution of Lactococcus lactis phages within a cheese factory.</title>
        <authorList>
            <person name="Rousseau G.M."/>
            <person name="Moineau S."/>
        </authorList>
    </citation>
    <scope>NUCLEOTIDE SEQUENCE</scope>
</reference>